<reference evidence="1" key="1">
    <citation type="submission" date="2018-02" db="EMBL/GenBank/DDBJ databases">
        <title>Rhizophora mucronata_Transcriptome.</title>
        <authorList>
            <person name="Meera S.P."/>
            <person name="Sreeshan A."/>
            <person name="Augustine A."/>
        </authorList>
    </citation>
    <scope>NUCLEOTIDE SEQUENCE</scope>
    <source>
        <tissue evidence="1">Leaf</tissue>
    </source>
</reference>
<protein>
    <submittedName>
        <fullName evidence="1">Uncharacterized protein</fullName>
    </submittedName>
</protein>
<evidence type="ECO:0000313" key="1">
    <source>
        <dbReference type="EMBL" id="MBX41740.1"/>
    </source>
</evidence>
<name>A0A2P2NH74_RHIMU</name>
<dbReference type="AlphaFoldDB" id="A0A2P2NH74"/>
<proteinExistence type="predicted"/>
<accession>A0A2P2NH74</accession>
<organism evidence="1">
    <name type="scientific">Rhizophora mucronata</name>
    <name type="common">Asiatic mangrove</name>
    <dbReference type="NCBI Taxonomy" id="61149"/>
    <lineage>
        <taxon>Eukaryota</taxon>
        <taxon>Viridiplantae</taxon>
        <taxon>Streptophyta</taxon>
        <taxon>Embryophyta</taxon>
        <taxon>Tracheophyta</taxon>
        <taxon>Spermatophyta</taxon>
        <taxon>Magnoliopsida</taxon>
        <taxon>eudicotyledons</taxon>
        <taxon>Gunneridae</taxon>
        <taxon>Pentapetalae</taxon>
        <taxon>rosids</taxon>
        <taxon>fabids</taxon>
        <taxon>Malpighiales</taxon>
        <taxon>Rhizophoraceae</taxon>
        <taxon>Rhizophora</taxon>
    </lineage>
</organism>
<sequence>MNLVLFQAYPWLMFVDGHVSTLDIFRRGQ</sequence>
<dbReference type="EMBL" id="GGEC01061256">
    <property type="protein sequence ID" value="MBX41740.1"/>
    <property type="molecule type" value="Transcribed_RNA"/>
</dbReference>